<dbReference type="GO" id="GO:0016491">
    <property type="term" value="F:oxidoreductase activity"/>
    <property type="evidence" value="ECO:0007669"/>
    <property type="project" value="UniProtKB-KW"/>
</dbReference>
<dbReference type="Pfam" id="PF13561">
    <property type="entry name" value="adh_short_C2"/>
    <property type="match status" value="1"/>
</dbReference>
<dbReference type="AlphaFoldDB" id="A0A4R8QF07"/>
<dbReference type="SUPFAM" id="SSF51735">
    <property type="entry name" value="NAD(P)-binding Rossmann-fold domains"/>
    <property type="match status" value="1"/>
</dbReference>
<evidence type="ECO:0000313" key="4">
    <source>
        <dbReference type="Proteomes" id="UP000295083"/>
    </source>
</evidence>
<name>A0A4R8QF07_9PEZI</name>
<dbReference type="InterPro" id="IPR036291">
    <property type="entry name" value="NAD(P)-bd_dom_sf"/>
</dbReference>
<protein>
    <submittedName>
        <fullName evidence="3">Uncharacterized protein</fullName>
    </submittedName>
</protein>
<gene>
    <name evidence="3" type="ORF">C8035_v011797</name>
</gene>
<accession>A0A4R8QF07</accession>
<proteinExistence type="inferred from homology"/>
<comment type="caution">
    <text evidence="3">The sequence shown here is derived from an EMBL/GenBank/DDBJ whole genome shotgun (WGS) entry which is preliminary data.</text>
</comment>
<keyword evidence="4" id="KW-1185">Reference proteome</keyword>
<dbReference type="PANTHER" id="PTHR43669:SF4">
    <property type="entry name" value="SHORT-CHAIN DEHYDROGENASE"/>
    <property type="match status" value="1"/>
</dbReference>
<evidence type="ECO:0000256" key="1">
    <source>
        <dbReference type="ARBA" id="ARBA00006484"/>
    </source>
</evidence>
<dbReference type="CDD" id="cd05233">
    <property type="entry name" value="SDR_c"/>
    <property type="match status" value="1"/>
</dbReference>
<dbReference type="PANTHER" id="PTHR43669">
    <property type="entry name" value="5-KETO-D-GLUCONATE 5-REDUCTASE"/>
    <property type="match status" value="1"/>
</dbReference>
<comment type="similarity">
    <text evidence="1">Belongs to the short-chain dehydrogenases/reductases (SDR) family.</text>
</comment>
<dbReference type="EMBL" id="QAPG01000077">
    <property type="protein sequence ID" value="TDZ32513.1"/>
    <property type="molecule type" value="Genomic_DNA"/>
</dbReference>
<dbReference type="Gene3D" id="3.40.50.720">
    <property type="entry name" value="NAD(P)-binding Rossmann-like Domain"/>
    <property type="match status" value="1"/>
</dbReference>
<evidence type="ECO:0000256" key="2">
    <source>
        <dbReference type="ARBA" id="ARBA00023002"/>
    </source>
</evidence>
<dbReference type="InterPro" id="IPR002347">
    <property type="entry name" value="SDR_fam"/>
</dbReference>
<reference evidence="3 4" key="1">
    <citation type="submission" date="2018-11" db="EMBL/GenBank/DDBJ databases">
        <title>Genome sequence and assembly of Colletotrichum spinosum.</title>
        <authorList>
            <person name="Gan P."/>
            <person name="Shirasu K."/>
        </authorList>
    </citation>
    <scope>NUCLEOTIDE SEQUENCE [LARGE SCALE GENOMIC DNA]</scope>
    <source>
        <strain evidence="3 4">CBS 515.97</strain>
    </source>
</reference>
<evidence type="ECO:0000313" key="3">
    <source>
        <dbReference type="EMBL" id="TDZ32513.1"/>
    </source>
</evidence>
<sequence length="232" mass="24374">MSSPVVLVLGAGSRVGTGVARHFKEAGYAVALVSRSNPSPPAVDPETSHLRIRADVSVPSDVRGAFDAVRGHFGTAPRVVVYNAATLTPPAPEGALFGIADEAFAGDLGVNVTGAWVAAGEAVKGWERDGEGKGRFVFTGNVLNEKPVPVPLFVTLGVGKSASWYWVGTADGVYKEKGWRFFYADERKADGGSVGNDVGADSHGKFYLELAEGNVDALPSAVTFVDGEYRKF</sequence>
<dbReference type="Proteomes" id="UP000295083">
    <property type="component" value="Unassembled WGS sequence"/>
</dbReference>
<keyword evidence="2" id="KW-0560">Oxidoreductase</keyword>
<organism evidence="3 4">
    <name type="scientific">Colletotrichum spinosum</name>
    <dbReference type="NCBI Taxonomy" id="1347390"/>
    <lineage>
        <taxon>Eukaryota</taxon>
        <taxon>Fungi</taxon>
        <taxon>Dikarya</taxon>
        <taxon>Ascomycota</taxon>
        <taxon>Pezizomycotina</taxon>
        <taxon>Sordariomycetes</taxon>
        <taxon>Hypocreomycetidae</taxon>
        <taxon>Glomerellales</taxon>
        <taxon>Glomerellaceae</taxon>
        <taxon>Colletotrichum</taxon>
        <taxon>Colletotrichum orbiculare species complex</taxon>
    </lineage>
</organism>